<dbReference type="Ensembl" id="ENSPKIT00000028743.1">
    <property type="protein sequence ID" value="ENSPKIP00000004756.1"/>
    <property type="gene ID" value="ENSPKIG00000021728.1"/>
</dbReference>
<reference evidence="7" key="2">
    <citation type="submission" date="2025-09" db="UniProtKB">
        <authorList>
            <consortium name="Ensembl"/>
        </authorList>
    </citation>
    <scope>IDENTIFICATION</scope>
</reference>
<evidence type="ECO:0000256" key="4">
    <source>
        <dbReference type="SAM" id="MobiDB-lite"/>
    </source>
</evidence>
<feature type="region of interest" description="Disordered" evidence="4">
    <location>
        <begin position="1"/>
        <end position="32"/>
    </location>
</feature>
<dbReference type="PROSITE" id="PS50812">
    <property type="entry name" value="PWWP"/>
    <property type="match status" value="1"/>
</dbReference>
<dbReference type="InterPro" id="IPR000313">
    <property type="entry name" value="PWWP_dom"/>
</dbReference>
<reference evidence="7" key="1">
    <citation type="submission" date="2025-08" db="UniProtKB">
        <authorList>
            <consortium name="Ensembl"/>
        </authorList>
    </citation>
    <scope>IDENTIFICATION</scope>
</reference>
<keyword evidence="1" id="KW-0479">Metal-binding</keyword>
<dbReference type="PANTHER" id="PTHR15999:SF2">
    <property type="entry name" value="ZINC FINGER CW-TYPE PWWP DOMAIN PROTEIN 1"/>
    <property type="match status" value="1"/>
</dbReference>
<organism evidence="7 8">
    <name type="scientific">Paramormyrops kingsleyae</name>
    <dbReference type="NCBI Taxonomy" id="1676925"/>
    <lineage>
        <taxon>Eukaryota</taxon>
        <taxon>Metazoa</taxon>
        <taxon>Chordata</taxon>
        <taxon>Craniata</taxon>
        <taxon>Vertebrata</taxon>
        <taxon>Euteleostomi</taxon>
        <taxon>Actinopterygii</taxon>
        <taxon>Neopterygii</taxon>
        <taxon>Teleostei</taxon>
        <taxon>Osteoglossocephala</taxon>
        <taxon>Osteoglossomorpha</taxon>
        <taxon>Osteoglossiformes</taxon>
        <taxon>Mormyridae</taxon>
        <taxon>Paramormyrops</taxon>
    </lineage>
</organism>
<evidence type="ECO:0000313" key="8">
    <source>
        <dbReference type="Proteomes" id="UP000261540"/>
    </source>
</evidence>
<evidence type="ECO:0000256" key="3">
    <source>
        <dbReference type="ARBA" id="ARBA00022833"/>
    </source>
</evidence>
<keyword evidence="8" id="KW-1185">Reference proteome</keyword>
<dbReference type="GO" id="GO:0005634">
    <property type="term" value="C:nucleus"/>
    <property type="evidence" value="ECO:0007669"/>
    <property type="project" value="TreeGrafter"/>
</dbReference>
<dbReference type="SMART" id="SM00293">
    <property type="entry name" value="PWWP"/>
    <property type="match status" value="1"/>
</dbReference>
<dbReference type="Gene3D" id="2.30.30.140">
    <property type="match status" value="1"/>
</dbReference>
<name>A0A3B3QH72_9TELE</name>
<sequence>KKEKLPRERKEATVQKPEAKKEYKDRLEEHTEDQCEHDDRWVQCSISRCKKWRKLDKHVDLSVLPPKWTCVQKPDCYNCNCPEETWSGSQDDVVHSSLVPGSLVWAQLQGYPWWPAMTESDPDSKSIFFFNNIDRFPSKYHVTFFGDPVTRAWVPSCKVKSFETFSETTALKVSYLTHHGSITIFRDQTVPEIPVGGGRGEKESQKLVSLDGEKTLRKEVTEKKGAGWEMKEKKGGITAKKLCSQRVKLEESAEDLVQEDMEILSYQDIFKQAEKDEKYSFTFFEEE</sequence>
<dbReference type="PROSITE" id="PS51050">
    <property type="entry name" value="ZF_CW"/>
    <property type="match status" value="1"/>
</dbReference>
<dbReference type="Pfam" id="PF07496">
    <property type="entry name" value="zf-CW"/>
    <property type="match status" value="1"/>
</dbReference>
<keyword evidence="3" id="KW-0862">Zinc</keyword>
<dbReference type="GeneTree" id="ENSGT00560000077278"/>
<dbReference type="SUPFAM" id="SSF63748">
    <property type="entry name" value="Tudor/PWWP/MBT"/>
    <property type="match status" value="1"/>
</dbReference>
<dbReference type="Gene3D" id="3.30.40.100">
    <property type="match status" value="1"/>
</dbReference>
<feature type="domain" description="PWWP" evidence="5">
    <location>
        <begin position="100"/>
        <end position="165"/>
    </location>
</feature>
<evidence type="ECO:0000256" key="1">
    <source>
        <dbReference type="ARBA" id="ARBA00022723"/>
    </source>
</evidence>
<protein>
    <recommendedName>
        <fullName evidence="9">Zinc finger CW-type PWWP domain protein 1</fullName>
    </recommendedName>
</protein>
<dbReference type="PANTHER" id="PTHR15999">
    <property type="entry name" value="ZINC FINGER CW-TYPE PWWP DOMAIN PROTEIN 1"/>
    <property type="match status" value="1"/>
</dbReference>
<dbReference type="Proteomes" id="UP000261540">
    <property type="component" value="Unplaced"/>
</dbReference>
<dbReference type="GO" id="GO:0008270">
    <property type="term" value="F:zinc ion binding"/>
    <property type="evidence" value="ECO:0007669"/>
    <property type="project" value="UniProtKB-KW"/>
</dbReference>
<evidence type="ECO:0000313" key="7">
    <source>
        <dbReference type="Ensembl" id="ENSPKIP00000004756.1"/>
    </source>
</evidence>
<accession>A0A3B3QH72</accession>
<dbReference type="Pfam" id="PF00855">
    <property type="entry name" value="PWWP"/>
    <property type="match status" value="1"/>
</dbReference>
<evidence type="ECO:0000259" key="5">
    <source>
        <dbReference type="PROSITE" id="PS50812"/>
    </source>
</evidence>
<keyword evidence="2" id="KW-0863">Zinc-finger</keyword>
<dbReference type="CDD" id="cd20145">
    <property type="entry name" value="PWWP_ZCWPW1"/>
    <property type="match status" value="1"/>
</dbReference>
<dbReference type="InterPro" id="IPR042778">
    <property type="entry name" value="ZCWPW1/ZCWPW2"/>
</dbReference>
<feature type="domain" description="CW-type" evidence="6">
    <location>
        <begin position="35"/>
        <end position="87"/>
    </location>
</feature>
<dbReference type="InterPro" id="IPR011124">
    <property type="entry name" value="Znf_CW"/>
</dbReference>
<evidence type="ECO:0000256" key="2">
    <source>
        <dbReference type="ARBA" id="ARBA00022771"/>
    </source>
</evidence>
<proteinExistence type="predicted"/>
<evidence type="ECO:0000259" key="6">
    <source>
        <dbReference type="PROSITE" id="PS51050"/>
    </source>
</evidence>
<evidence type="ECO:0008006" key="9">
    <source>
        <dbReference type="Google" id="ProtNLM"/>
    </source>
</evidence>
<dbReference type="AlphaFoldDB" id="A0A3B3QH72"/>